<dbReference type="AlphaFoldDB" id="A0A0C9U9H5"/>
<sequence>MDVVFERSRDHPLQIYYMHDFNWQRLPLRRAIKHLPGRTSRGVARWCVNRISIHKHRVLALGFGDPYFVQVMFPAGSSISFPMLRWLGYFFQRIYFPDILRWQYWLNIGAIDTPVFEGFMKSSELPAALSLFTTETLTPLNVLQVNLVDLIPLPSQHISRNLVHLTIDIYKAHYRNNLFEGASFPALAQLKRRGSSFLPMMIRPFQS</sequence>
<keyword evidence="2" id="KW-1185">Reference proteome</keyword>
<evidence type="ECO:0000313" key="2">
    <source>
        <dbReference type="Proteomes" id="UP000054279"/>
    </source>
</evidence>
<reference evidence="1 2" key="1">
    <citation type="submission" date="2014-06" db="EMBL/GenBank/DDBJ databases">
        <title>Evolutionary Origins and Diversification of the Mycorrhizal Mutualists.</title>
        <authorList>
            <consortium name="DOE Joint Genome Institute"/>
            <consortium name="Mycorrhizal Genomics Consortium"/>
            <person name="Kohler A."/>
            <person name="Kuo A."/>
            <person name="Nagy L.G."/>
            <person name="Floudas D."/>
            <person name="Copeland A."/>
            <person name="Barry K.W."/>
            <person name="Cichocki N."/>
            <person name="Veneault-Fourrey C."/>
            <person name="LaButti K."/>
            <person name="Lindquist E.A."/>
            <person name="Lipzen A."/>
            <person name="Lundell T."/>
            <person name="Morin E."/>
            <person name="Murat C."/>
            <person name="Riley R."/>
            <person name="Ohm R."/>
            <person name="Sun H."/>
            <person name="Tunlid A."/>
            <person name="Henrissat B."/>
            <person name="Grigoriev I.V."/>
            <person name="Hibbett D.S."/>
            <person name="Martin F."/>
        </authorList>
    </citation>
    <scope>NUCLEOTIDE SEQUENCE [LARGE SCALE GENOMIC DNA]</scope>
    <source>
        <strain evidence="1 2">SS14</strain>
    </source>
</reference>
<name>A0A0C9U9H5_SPHS4</name>
<gene>
    <name evidence="1" type="ORF">M422DRAFT_257556</name>
</gene>
<dbReference type="EMBL" id="KN837150">
    <property type="protein sequence ID" value="KIJ39723.1"/>
    <property type="molecule type" value="Genomic_DNA"/>
</dbReference>
<dbReference type="HOGENOM" id="CLU_1327137_0_0_1"/>
<evidence type="ECO:0000313" key="1">
    <source>
        <dbReference type="EMBL" id="KIJ39723.1"/>
    </source>
</evidence>
<proteinExistence type="predicted"/>
<dbReference type="Proteomes" id="UP000054279">
    <property type="component" value="Unassembled WGS sequence"/>
</dbReference>
<protein>
    <submittedName>
        <fullName evidence="1">Uncharacterized protein</fullName>
    </submittedName>
</protein>
<organism evidence="1 2">
    <name type="scientific">Sphaerobolus stellatus (strain SS14)</name>
    <dbReference type="NCBI Taxonomy" id="990650"/>
    <lineage>
        <taxon>Eukaryota</taxon>
        <taxon>Fungi</taxon>
        <taxon>Dikarya</taxon>
        <taxon>Basidiomycota</taxon>
        <taxon>Agaricomycotina</taxon>
        <taxon>Agaricomycetes</taxon>
        <taxon>Phallomycetidae</taxon>
        <taxon>Geastrales</taxon>
        <taxon>Sphaerobolaceae</taxon>
        <taxon>Sphaerobolus</taxon>
    </lineage>
</organism>
<accession>A0A0C9U9H5</accession>